<dbReference type="PANTHER" id="PTHR30005:SF0">
    <property type="entry name" value="RETROGRADE REGULATION PROTEIN 2"/>
    <property type="match status" value="1"/>
</dbReference>
<evidence type="ECO:0000256" key="1">
    <source>
        <dbReference type="ARBA" id="ARBA00007125"/>
    </source>
</evidence>
<dbReference type="InterPro" id="IPR050273">
    <property type="entry name" value="GppA/Ppx_hydrolase"/>
</dbReference>
<dbReference type="Gene3D" id="3.30.420.150">
    <property type="entry name" value="Exopolyphosphatase. Domain 2"/>
    <property type="match status" value="1"/>
</dbReference>
<dbReference type="EMBL" id="LJCR01000050">
    <property type="protein sequence ID" value="KPV54485.1"/>
    <property type="molecule type" value="Genomic_DNA"/>
</dbReference>
<dbReference type="InterPro" id="IPR003695">
    <property type="entry name" value="Ppx_GppA_N"/>
</dbReference>
<comment type="similarity">
    <text evidence="1">Belongs to the GppA/Ppx family.</text>
</comment>
<proteinExistence type="inferred from homology"/>
<name>A0A0N8PT43_9CHLR</name>
<dbReference type="SUPFAM" id="SSF109604">
    <property type="entry name" value="HD-domain/PDEase-like"/>
    <property type="match status" value="1"/>
</dbReference>
<feature type="domain" description="Ppx/GppA phosphatase C-terminal" evidence="4">
    <location>
        <begin position="316"/>
        <end position="461"/>
    </location>
</feature>
<dbReference type="Pfam" id="PF21447">
    <property type="entry name" value="Ppx-GppA_III"/>
    <property type="match status" value="1"/>
</dbReference>
<evidence type="ECO:0000313" key="6">
    <source>
        <dbReference type="Proteomes" id="UP000050509"/>
    </source>
</evidence>
<dbReference type="InterPro" id="IPR030673">
    <property type="entry name" value="PyroPPase_GppA_Ppx"/>
</dbReference>
<dbReference type="InterPro" id="IPR043129">
    <property type="entry name" value="ATPase_NBD"/>
</dbReference>
<protein>
    <submittedName>
        <fullName evidence="5">Exopolyphosphatase</fullName>
    </submittedName>
</protein>
<keyword evidence="6" id="KW-1185">Reference proteome</keyword>
<reference evidence="5 6" key="1">
    <citation type="submission" date="2015-09" db="EMBL/GenBank/DDBJ databases">
        <title>Draft genome sequence of Kouleothrix aurantiaca JCM 19913.</title>
        <authorList>
            <person name="Hemp J."/>
        </authorList>
    </citation>
    <scope>NUCLEOTIDE SEQUENCE [LARGE SCALE GENOMIC DNA]</scope>
    <source>
        <strain evidence="5 6">COM-B</strain>
    </source>
</reference>
<evidence type="ECO:0000313" key="5">
    <source>
        <dbReference type="EMBL" id="KPV54485.1"/>
    </source>
</evidence>
<accession>A0A0N8PT43</accession>
<dbReference type="CDD" id="cd24052">
    <property type="entry name" value="ASKHA_NBD_HpPPX-GppA-like"/>
    <property type="match status" value="1"/>
</dbReference>
<dbReference type="PATRIC" id="fig|186479.3.peg.8686"/>
<dbReference type="Pfam" id="PF02541">
    <property type="entry name" value="Ppx-GppA"/>
    <property type="match status" value="1"/>
</dbReference>
<sequence length="500" mass="55364">MQERIGVIDLGSNTTRLVVMGYTPHHSFRLLDEVRETVRLAEGVGDDGQLQPVPMARGIEAMKMFHSYCKSTGVTRIVPVATSATRDAANQSEFLGRVAQESGLKLRVLSTEEEAYYGYLGAVNALDLRDGFLIDIGGGSAEVTAIRGRGFVRSFSQPAGCVRFSERYVRSDPISNRDFKALQEAATNSFGALDWLTNHGGTTLAGIGGTIRTLAEIDQKLSGYPLDRVHGHTFSRARLDEIIELLRPTTLRQRADFPGLSRDRADLILAGAVILQQIMEHGRFGEITVSGQGLREGVFYEHFLVGEDPPLFSDMRGFSVQNLARLYNYEAIHSAKVRELSVSLFDQLRALHGYGDWERELLGYAAQLHDIGVAIGYYDHHKHGAYLVMNAALQGFSPREVVILALLVRYHRKGDVNADPYKKVLHPGDGERVARLAALLRLAEYLERSKSQVVQSLHVELGETVRVVTKTIGDATVEIWDANRRAGLFQKAFGKSIEIV</sequence>
<evidence type="ECO:0000259" key="4">
    <source>
        <dbReference type="Pfam" id="PF21447"/>
    </source>
</evidence>
<organism evidence="5 6">
    <name type="scientific">Kouleothrix aurantiaca</name>
    <dbReference type="NCBI Taxonomy" id="186479"/>
    <lineage>
        <taxon>Bacteria</taxon>
        <taxon>Bacillati</taxon>
        <taxon>Chloroflexota</taxon>
        <taxon>Chloroflexia</taxon>
        <taxon>Chloroflexales</taxon>
        <taxon>Roseiflexineae</taxon>
        <taxon>Roseiflexaceae</taxon>
        <taxon>Kouleothrix</taxon>
    </lineage>
</organism>
<keyword evidence="2" id="KW-0378">Hydrolase</keyword>
<dbReference type="PIRSF" id="PIRSF001267">
    <property type="entry name" value="Pyrophosphatase_GppA_Ppx"/>
    <property type="match status" value="1"/>
</dbReference>
<evidence type="ECO:0000256" key="2">
    <source>
        <dbReference type="ARBA" id="ARBA00022801"/>
    </source>
</evidence>
<dbReference type="SUPFAM" id="SSF53067">
    <property type="entry name" value="Actin-like ATPase domain"/>
    <property type="match status" value="2"/>
</dbReference>
<feature type="domain" description="Ppx/GppA phosphatase N-terminal" evidence="3">
    <location>
        <begin position="23"/>
        <end position="302"/>
    </location>
</feature>
<dbReference type="GO" id="GO:0016462">
    <property type="term" value="F:pyrophosphatase activity"/>
    <property type="evidence" value="ECO:0007669"/>
    <property type="project" value="TreeGrafter"/>
</dbReference>
<dbReference type="PANTHER" id="PTHR30005">
    <property type="entry name" value="EXOPOLYPHOSPHATASE"/>
    <property type="match status" value="1"/>
</dbReference>
<dbReference type="Proteomes" id="UP000050509">
    <property type="component" value="Unassembled WGS sequence"/>
</dbReference>
<evidence type="ECO:0000259" key="3">
    <source>
        <dbReference type="Pfam" id="PF02541"/>
    </source>
</evidence>
<gene>
    <name evidence="5" type="ORF">SE17_03465</name>
</gene>
<comment type="caution">
    <text evidence="5">The sequence shown here is derived from an EMBL/GenBank/DDBJ whole genome shotgun (WGS) entry which is preliminary data.</text>
</comment>
<dbReference type="AlphaFoldDB" id="A0A0N8PT43"/>
<dbReference type="Gene3D" id="3.30.420.40">
    <property type="match status" value="1"/>
</dbReference>
<dbReference type="InterPro" id="IPR048950">
    <property type="entry name" value="Ppx_GppA_C"/>
</dbReference>
<dbReference type="Gene3D" id="1.10.3210.10">
    <property type="entry name" value="Hypothetical protein af1432"/>
    <property type="match status" value="1"/>
</dbReference>